<dbReference type="PROSITE" id="PS00036">
    <property type="entry name" value="BZIP_BASIC"/>
    <property type="match status" value="1"/>
</dbReference>
<feature type="compositionally biased region" description="Basic and acidic residues" evidence="4">
    <location>
        <begin position="115"/>
        <end position="125"/>
    </location>
</feature>
<feature type="region of interest" description="Disordered" evidence="4">
    <location>
        <begin position="109"/>
        <end position="155"/>
    </location>
</feature>
<gene>
    <name evidence="6" type="ORF">LTR62_006935</name>
</gene>
<dbReference type="Proteomes" id="UP001310890">
    <property type="component" value="Unassembled WGS sequence"/>
</dbReference>
<dbReference type="Gene3D" id="1.20.5.170">
    <property type="match status" value="1"/>
</dbReference>
<accession>A0AAN7TBC2</accession>
<dbReference type="InterPro" id="IPR046347">
    <property type="entry name" value="bZIP_sf"/>
</dbReference>
<evidence type="ECO:0000256" key="1">
    <source>
        <dbReference type="ARBA" id="ARBA00004123"/>
    </source>
</evidence>
<dbReference type="CDD" id="cd14688">
    <property type="entry name" value="bZIP_YAP"/>
    <property type="match status" value="1"/>
</dbReference>
<dbReference type="SMART" id="SM00338">
    <property type="entry name" value="BRLZ"/>
    <property type="match status" value="1"/>
</dbReference>
<dbReference type="GO" id="GO:0033554">
    <property type="term" value="P:cellular response to stress"/>
    <property type="evidence" value="ECO:0007669"/>
    <property type="project" value="UniProtKB-ARBA"/>
</dbReference>
<dbReference type="PROSITE" id="PS50217">
    <property type="entry name" value="BZIP"/>
    <property type="match status" value="1"/>
</dbReference>
<dbReference type="PANTHER" id="PTHR40621:SF8">
    <property type="entry name" value="AP-1-LIKE TRANSCRIPTION FACTOR YAP3"/>
    <property type="match status" value="1"/>
</dbReference>
<dbReference type="GO" id="GO:0005737">
    <property type="term" value="C:cytoplasm"/>
    <property type="evidence" value="ECO:0007669"/>
    <property type="project" value="UniProtKB-SubCell"/>
</dbReference>
<evidence type="ECO:0000256" key="4">
    <source>
        <dbReference type="SAM" id="MobiDB-lite"/>
    </source>
</evidence>
<dbReference type="InterPro" id="IPR050936">
    <property type="entry name" value="AP-1-like"/>
</dbReference>
<evidence type="ECO:0000313" key="7">
    <source>
        <dbReference type="Proteomes" id="UP001310890"/>
    </source>
</evidence>
<feature type="compositionally biased region" description="Polar residues" evidence="4">
    <location>
        <begin position="200"/>
        <end position="209"/>
    </location>
</feature>
<feature type="region of interest" description="Disordered" evidence="4">
    <location>
        <begin position="199"/>
        <end position="242"/>
    </location>
</feature>
<dbReference type="SUPFAM" id="SSF57959">
    <property type="entry name" value="Leucine zipper domain"/>
    <property type="match status" value="1"/>
</dbReference>
<dbReference type="GO" id="GO:0090575">
    <property type="term" value="C:RNA polymerase II transcription regulator complex"/>
    <property type="evidence" value="ECO:0007669"/>
    <property type="project" value="TreeGrafter"/>
</dbReference>
<dbReference type="InterPro" id="IPR004827">
    <property type="entry name" value="bZIP"/>
</dbReference>
<comment type="subcellular location">
    <subcellularLocation>
        <location evidence="2">Cytoplasm</location>
    </subcellularLocation>
    <subcellularLocation>
        <location evidence="1">Nucleus</location>
    </subcellularLocation>
</comment>
<dbReference type="PANTHER" id="PTHR40621">
    <property type="entry name" value="TRANSCRIPTION FACTOR KAPC-RELATED"/>
    <property type="match status" value="1"/>
</dbReference>
<dbReference type="SUPFAM" id="SSF111430">
    <property type="entry name" value="YAP1 redox domain"/>
    <property type="match status" value="1"/>
</dbReference>
<dbReference type="InterPro" id="IPR013910">
    <property type="entry name" value="TF_PAP1"/>
</dbReference>
<evidence type="ECO:0000256" key="3">
    <source>
        <dbReference type="ARBA" id="ARBA00023242"/>
    </source>
</evidence>
<dbReference type="GO" id="GO:0000976">
    <property type="term" value="F:transcription cis-regulatory region binding"/>
    <property type="evidence" value="ECO:0007669"/>
    <property type="project" value="InterPro"/>
</dbReference>
<comment type="caution">
    <text evidence="6">The sequence shown here is derived from an EMBL/GenBank/DDBJ whole genome shotgun (WGS) entry which is preliminary data.</text>
</comment>
<proteinExistence type="predicted"/>
<sequence length="344" mass="37595">MDSMDYSYFAPASSQPYSFIGYGQDHGFLPGLSNDGTITTPGLEDPLNANAFLGPFDYGSFDPTFPHSTGMTPITPEDVTQQTPHLGLLSNGSVDSGISMEMDHTQRSMSLEMDQEQHERRGSSEEEKDSMGNPAQSRRKAQNRAAQRAFRERKERHVRDLEAKLNLLTTTTISLQSDNERLKLMLQRAQTENEILRATAGTSPTSNHPPSFVDDPTLLPSSRPSKHRSLTAAGGEGGGGQVGKEPYFSTARLANGLLFNHLSSPRKLSDASSSRTDTQLLSASATWDLLQSHPLYLTGAVDIGEVCERLKRMAKCDDMGPMFEQEEVRRVIEEVGGSGGDGLL</sequence>
<protein>
    <recommendedName>
        <fullName evidence="5">BZIP domain-containing protein</fullName>
    </recommendedName>
</protein>
<dbReference type="GO" id="GO:0001228">
    <property type="term" value="F:DNA-binding transcription activator activity, RNA polymerase II-specific"/>
    <property type="evidence" value="ECO:0007669"/>
    <property type="project" value="TreeGrafter"/>
</dbReference>
<dbReference type="EMBL" id="JAVRRL010000062">
    <property type="protein sequence ID" value="KAK5109584.1"/>
    <property type="molecule type" value="Genomic_DNA"/>
</dbReference>
<name>A0AAN7TBC2_9PEZI</name>
<dbReference type="Gene3D" id="1.10.238.100">
    <property type="entry name" value="YAP1 redox domain. Chain B"/>
    <property type="match status" value="1"/>
</dbReference>
<dbReference type="Pfam" id="PF08601">
    <property type="entry name" value="PAP1"/>
    <property type="match status" value="1"/>
</dbReference>
<dbReference type="AlphaFoldDB" id="A0AAN7TBC2"/>
<evidence type="ECO:0000259" key="5">
    <source>
        <dbReference type="PROSITE" id="PS50217"/>
    </source>
</evidence>
<reference evidence="6" key="1">
    <citation type="submission" date="2023-08" db="EMBL/GenBank/DDBJ databases">
        <title>Black Yeasts Isolated from many extreme environments.</title>
        <authorList>
            <person name="Coleine C."/>
            <person name="Stajich J.E."/>
            <person name="Selbmann L."/>
        </authorList>
    </citation>
    <scope>NUCLEOTIDE SEQUENCE</scope>
    <source>
        <strain evidence="6">CCFEE 5401</strain>
    </source>
</reference>
<organism evidence="6 7">
    <name type="scientific">Meristemomyces frigidus</name>
    <dbReference type="NCBI Taxonomy" id="1508187"/>
    <lineage>
        <taxon>Eukaryota</taxon>
        <taxon>Fungi</taxon>
        <taxon>Dikarya</taxon>
        <taxon>Ascomycota</taxon>
        <taxon>Pezizomycotina</taxon>
        <taxon>Dothideomycetes</taxon>
        <taxon>Dothideomycetidae</taxon>
        <taxon>Mycosphaerellales</taxon>
        <taxon>Teratosphaeriaceae</taxon>
        <taxon>Meristemomyces</taxon>
    </lineage>
</organism>
<keyword evidence="3" id="KW-0539">Nucleus</keyword>
<evidence type="ECO:0000313" key="6">
    <source>
        <dbReference type="EMBL" id="KAK5109584.1"/>
    </source>
</evidence>
<evidence type="ECO:0000256" key="2">
    <source>
        <dbReference type="ARBA" id="ARBA00004496"/>
    </source>
</evidence>
<feature type="domain" description="BZIP" evidence="5">
    <location>
        <begin position="133"/>
        <end position="196"/>
    </location>
</feature>
<dbReference type="Pfam" id="PF00170">
    <property type="entry name" value="bZIP_1"/>
    <property type="match status" value="1"/>
</dbReference>
<dbReference type="InterPro" id="IPR023167">
    <property type="entry name" value="Yap1_redox_dom_sf"/>
</dbReference>